<protein>
    <submittedName>
        <fullName evidence="7">ABC transporter permease</fullName>
    </submittedName>
</protein>
<comment type="subcellular location">
    <subcellularLocation>
        <location evidence="1">Cell membrane</location>
        <topology evidence="1">Multi-pass membrane protein</topology>
    </subcellularLocation>
</comment>
<comment type="caution">
    <text evidence="7">The sequence shown here is derived from an EMBL/GenBank/DDBJ whole genome shotgun (WGS) entry which is preliminary data.</text>
</comment>
<keyword evidence="4 6" id="KW-1133">Transmembrane helix</keyword>
<sequence>MIIRPISSIYGLSEAVVRAIPLMMVGIGISIAFRSKMINIGGEGQIQLGAIAAGATALALPGLPKVILIPVVILAGFTAGGIWGGIAGWMKAKLSVNEVLSTVMLNYIAFQIYLYLIRGPLIDPSELAWGTGVPQTARMPDSSIFQRLIQGQRIHSGIFIAIIIAFLVYFLLWRTTFGFRLRAVGEEPKAANYAGVKVDKYLVLAMILSGGLAGIAGSIEVIGVHHRVLEGLSANYGFSGIVVALFGRLHPLGVIPASFFFGLLLIGAEMMQRAVDIPSALVISIQGLVILAVVSSNLILENPKYRKKFLSFFVQKF</sequence>
<dbReference type="AlphaFoldDB" id="A0A931F6U3"/>
<accession>A0A931F6U3</accession>
<dbReference type="GO" id="GO:0022857">
    <property type="term" value="F:transmembrane transporter activity"/>
    <property type="evidence" value="ECO:0007669"/>
    <property type="project" value="InterPro"/>
</dbReference>
<evidence type="ECO:0000313" key="7">
    <source>
        <dbReference type="EMBL" id="MBF8437290.1"/>
    </source>
</evidence>
<dbReference type="GO" id="GO:0005886">
    <property type="term" value="C:plasma membrane"/>
    <property type="evidence" value="ECO:0007669"/>
    <property type="project" value="UniProtKB-SubCell"/>
</dbReference>
<dbReference type="Proteomes" id="UP000621436">
    <property type="component" value="Unassembled WGS sequence"/>
</dbReference>
<keyword evidence="8" id="KW-1185">Reference proteome</keyword>
<keyword evidence="2" id="KW-1003">Cell membrane</keyword>
<feature type="transmembrane region" description="Helical" evidence="6">
    <location>
        <begin position="253"/>
        <end position="271"/>
    </location>
</feature>
<evidence type="ECO:0000256" key="4">
    <source>
        <dbReference type="ARBA" id="ARBA00022989"/>
    </source>
</evidence>
<evidence type="ECO:0000256" key="3">
    <source>
        <dbReference type="ARBA" id="ARBA00022692"/>
    </source>
</evidence>
<evidence type="ECO:0000256" key="5">
    <source>
        <dbReference type="ARBA" id="ARBA00023136"/>
    </source>
</evidence>
<keyword evidence="5 6" id="KW-0472">Membrane</keyword>
<feature type="transmembrane region" description="Helical" evidence="6">
    <location>
        <begin position="45"/>
        <end position="61"/>
    </location>
</feature>
<organism evidence="7 8">
    <name type="scientific">Halonatronomonas betaini</name>
    <dbReference type="NCBI Taxonomy" id="2778430"/>
    <lineage>
        <taxon>Bacteria</taxon>
        <taxon>Bacillati</taxon>
        <taxon>Bacillota</taxon>
        <taxon>Clostridia</taxon>
        <taxon>Halanaerobiales</taxon>
        <taxon>Halarsenatibacteraceae</taxon>
        <taxon>Halonatronomonas</taxon>
    </lineage>
</organism>
<feature type="transmembrane region" description="Helical" evidence="6">
    <location>
        <begin position="99"/>
        <end position="117"/>
    </location>
</feature>
<evidence type="ECO:0000256" key="6">
    <source>
        <dbReference type="SAM" id="Phobius"/>
    </source>
</evidence>
<dbReference type="EMBL" id="JADPIE010000005">
    <property type="protein sequence ID" value="MBF8437290.1"/>
    <property type="molecule type" value="Genomic_DNA"/>
</dbReference>
<dbReference type="PANTHER" id="PTHR47089:SF1">
    <property type="entry name" value="GUANOSINE ABC TRANSPORTER PERMEASE PROTEIN NUPP"/>
    <property type="match status" value="1"/>
</dbReference>
<dbReference type="InterPro" id="IPR001851">
    <property type="entry name" value="ABC_transp_permease"/>
</dbReference>
<proteinExistence type="predicted"/>
<gene>
    <name evidence="7" type="ORF">I0Q91_09385</name>
</gene>
<feature type="transmembrane region" description="Helical" evidence="6">
    <location>
        <begin position="67"/>
        <end position="87"/>
    </location>
</feature>
<evidence type="ECO:0000256" key="2">
    <source>
        <dbReference type="ARBA" id="ARBA00022475"/>
    </source>
</evidence>
<keyword evidence="3 6" id="KW-0812">Transmembrane</keyword>
<dbReference type="CDD" id="cd06580">
    <property type="entry name" value="TM_PBP1_transp_TpRbsC_like"/>
    <property type="match status" value="1"/>
</dbReference>
<name>A0A931F6U3_9FIRM</name>
<feature type="transmembrane region" description="Helical" evidence="6">
    <location>
        <begin position="15"/>
        <end position="33"/>
    </location>
</feature>
<feature type="transmembrane region" description="Helical" evidence="6">
    <location>
        <begin position="154"/>
        <end position="172"/>
    </location>
</feature>
<reference evidence="7" key="1">
    <citation type="submission" date="2020-11" db="EMBL/GenBank/DDBJ databases">
        <title>Halonatronomonas betainensis gen. nov., sp. nov. a novel haloalkaliphilic representative of the family Halanaerobiacae capable of betaine degradation.</title>
        <authorList>
            <person name="Boltyanskaya Y."/>
            <person name="Kevbrin V."/>
            <person name="Detkova E."/>
            <person name="Grouzdev D.S."/>
            <person name="Koziaeva V."/>
            <person name="Zhilina T."/>
        </authorList>
    </citation>
    <scope>NUCLEOTIDE SEQUENCE</scope>
    <source>
        <strain evidence="7">Z-7014</strain>
    </source>
</reference>
<dbReference type="PANTHER" id="PTHR47089">
    <property type="entry name" value="ABC TRANSPORTER, PERMEASE PROTEIN"/>
    <property type="match status" value="1"/>
</dbReference>
<evidence type="ECO:0000256" key="1">
    <source>
        <dbReference type="ARBA" id="ARBA00004651"/>
    </source>
</evidence>
<feature type="transmembrane region" description="Helical" evidence="6">
    <location>
        <begin position="201"/>
        <end position="222"/>
    </location>
</feature>
<dbReference type="Pfam" id="PF02653">
    <property type="entry name" value="BPD_transp_2"/>
    <property type="match status" value="1"/>
</dbReference>
<evidence type="ECO:0000313" key="8">
    <source>
        <dbReference type="Proteomes" id="UP000621436"/>
    </source>
</evidence>
<feature type="transmembrane region" description="Helical" evidence="6">
    <location>
        <begin position="277"/>
        <end position="300"/>
    </location>
</feature>